<feature type="chain" id="PRO_5040228037" description="DUF38 domain-containing protein" evidence="1">
    <location>
        <begin position="18"/>
        <end position="446"/>
    </location>
</feature>
<sequence>MNHLGFLILTFVALVGGHLNNTEQFIEDLKKFGIPGALLLNSSSPNYEQNLMEVVDRNNGHLIKIIEACSDFLTRNLSASDALNIREYIDRQSKKYIILMPEFDDFNETYKKTIEKLLENTKDPMTISTIQICKNAPAFHRIASFRHFFRWFESKSLNIMTRCYKKQDFDEMVDIISQQLDHLYYFDRDNLEKHSGSLRKMCTSSSLNLLEDEHKKNVFWKLYENHYYRGAYEYAIYNTNVSEYNFFIIQKASIVCWQIEQFAPREMSQIEMQNNWINVQQIIRETIEETAELENKLDLQHLLDSTVKYVQWDGEKYTPFLEAFTHFCEKTAKEKVKITMFSVVEERSKIFKILTKTNCWNESAHLKLNDQIIRSASGLMQTLAPYCHYTLEKACYQKFGTETAAYDYFNRPFRSLPYRRYDYPQHAQQNPLEKLENLAKHLTLKN</sequence>
<reference evidence="2" key="1">
    <citation type="submission" date="2022-11" db="EMBL/GenBank/DDBJ databases">
        <authorList>
            <person name="Kikuchi T."/>
        </authorList>
    </citation>
    <scope>NUCLEOTIDE SEQUENCE</scope>
    <source>
        <strain evidence="2">PS1010</strain>
    </source>
</reference>
<keyword evidence="1" id="KW-0732">Signal</keyword>
<feature type="signal peptide" evidence="1">
    <location>
        <begin position="1"/>
        <end position="17"/>
    </location>
</feature>
<keyword evidence="3" id="KW-1185">Reference proteome</keyword>
<dbReference type="EMBL" id="CANHGI010000006">
    <property type="protein sequence ID" value="CAI5456679.1"/>
    <property type="molecule type" value="Genomic_DNA"/>
</dbReference>
<protein>
    <recommendedName>
        <fullName evidence="4">DUF38 domain-containing protein</fullName>
    </recommendedName>
</protein>
<dbReference type="Proteomes" id="UP001152747">
    <property type="component" value="Unassembled WGS sequence"/>
</dbReference>
<evidence type="ECO:0000313" key="3">
    <source>
        <dbReference type="Proteomes" id="UP001152747"/>
    </source>
</evidence>
<proteinExistence type="predicted"/>
<gene>
    <name evidence="2" type="ORF">CAMP_LOCUS19316</name>
</gene>
<organism evidence="2 3">
    <name type="scientific">Caenorhabditis angaria</name>
    <dbReference type="NCBI Taxonomy" id="860376"/>
    <lineage>
        <taxon>Eukaryota</taxon>
        <taxon>Metazoa</taxon>
        <taxon>Ecdysozoa</taxon>
        <taxon>Nematoda</taxon>
        <taxon>Chromadorea</taxon>
        <taxon>Rhabditida</taxon>
        <taxon>Rhabditina</taxon>
        <taxon>Rhabditomorpha</taxon>
        <taxon>Rhabditoidea</taxon>
        <taxon>Rhabditidae</taxon>
        <taxon>Peloderinae</taxon>
        <taxon>Caenorhabditis</taxon>
    </lineage>
</organism>
<comment type="caution">
    <text evidence="2">The sequence shown here is derived from an EMBL/GenBank/DDBJ whole genome shotgun (WGS) entry which is preliminary data.</text>
</comment>
<accession>A0A9P1J1X3</accession>
<evidence type="ECO:0008006" key="4">
    <source>
        <dbReference type="Google" id="ProtNLM"/>
    </source>
</evidence>
<evidence type="ECO:0000256" key="1">
    <source>
        <dbReference type="SAM" id="SignalP"/>
    </source>
</evidence>
<name>A0A9P1J1X3_9PELO</name>
<dbReference type="AlphaFoldDB" id="A0A9P1J1X3"/>
<evidence type="ECO:0000313" key="2">
    <source>
        <dbReference type="EMBL" id="CAI5456679.1"/>
    </source>
</evidence>